<dbReference type="RefSeq" id="WP_025343467.1">
    <property type="nucleotide sequence ID" value="NZ_CP007201.1"/>
</dbReference>
<evidence type="ECO:0000256" key="3">
    <source>
        <dbReference type="ARBA" id="ARBA00022723"/>
    </source>
</evidence>
<dbReference type="PROSITE" id="PS51918">
    <property type="entry name" value="RADICAL_SAM"/>
    <property type="match status" value="1"/>
</dbReference>
<dbReference type="PANTHER" id="PTHR43288:SF1">
    <property type="entry name" value="GLYCYL-RADICAL ENZYME ACTIVATING ENZYME MJ0021-RELATED"/>
    <property type="match status" value="1"/>
</dbReference>
<dbReference type="Proteomes" id="UP000019322">
    <property type="component" value="Chromosome"/>
</dbReference>
<dbReference type="InterPro" id="IPR013785">
    <property type="entry name" value="Aldolase_TIM"/>
</dbReference>
<evidence type="ECO:0000256" key="5">
    <source>
        <dbReference type="ARBA" id="ARBA00023014"/>
    </source>
</evidence>
<dbReference type="KEGG" id="smul:SMUL_0268"/>
<dbReference type="SFLD" id="SFLDS00029">
    <property type="entry name" value="Radical_SAM"/>
    <property type="match status" value="1"/>
</dbReference>
<reference evidence="7 8" key="1">
    <citation type="journal article" date="2014" name="Environ. Microbiol.">
        <title>Insights into organohalide respiration and the versatile catabolism of Sulfurospirillum multivorans gained from comparative genomics and physiological studies.</title>
        <authorList>
            <person name="Goris T."/>
            <person name="Schubert T."/>
            <person name="Gadkari J."/>
            <person name="Wubet T."/>
            <person name="Tarkka M."/>
            <person name="Buscot F."/>
            <person name="Adrian L."/>
            <person name="Diekert G."/>
        </authorList>
    </citation>
    <scope>NUCLEOTIDE SEQUENCE [LARGE SCALE GENOMIC DNA]</scope>
    <source>
        <strain evidence="8">DM 12446 / JCM 15788 / NBRC 109480</strain>
    </source>
</reference>
<organism evidence="7 8">
    <name type="scientific">Sulfurospirillum multivorans (strain DM 12446 / JCM 15788 / NBRC 109480)</name>
    <dbReference type="NCBI Taxonomy" id="1150621"/>
    <lineage>
        <taxon>Bacteria</taxon>
        <taxon>Pseudomonadati</taxon>
        <taxon>Campylobacterota</taxon>
        <taxon>Epsilonproteobacteria</taxon>
        <taxon>Campylobacterales</taxon>
        <taxon>Sulfurospirillaceae</taxon>
        <taxon>Sulfurospirillum</taxon>
    </lineage>
</organism>
<dbReference type="GO" id="GO:0051536">
    <property type="term" value="F:iron-sulfur cluster binding"/>
    <property type="evidence" value="ECO:0007669"/>
    <property type="project" value="UniProtKB-KW"/>
</dbReference>
<dbReference type="CDD" id="cd01335">
    <property type="entry name" value="Radical_SAM"/>
    <property type="match status" value="1"/>
</dbReference>
<accession>A0AA86DYM4</accession>
<dbReference type="InterPro" id="IPR007197">
    <property type="entry name" value="rSAM"/>
</dbReference>
<dbReference type="GO" id="GO:0046872">
    <property type="term" value="F:metal ion binding"/>
    <property type="evidence" value="ECO:0007669"/>
    <property type="project" value="UniProtKB-KW"/>
</dbReference>
<evidence type="ECO:0000259" key="6">
    <source>
        <dbReference type="PROSITE" id="PS51918"/>
    </source>
</evidence>
<gene>
    <name evidence="7" type="ORF">SMUL_0268</name>
</gene>
<comment type="cofactor">
    <cofactor evidence="1">
        <name>[4Fe-4S] cluster</name>
        <dbReference type="ChEBI" id="CHEBI:49883"/>
    </cofactor>
</comment>
<keyword evidence="2" id="KW-0949">S-adenosyl-L-methionine</keyword>
<evidence type="ECO:0000313" key="8">
    <source>
        <dbReference type="Proteomes" id="UP000019322"/>
    </source>
</evidence>
<evidence type="ECO:0000313" key="7">
    <source>
        <dbReference type="EMBL" id="AHJ11550.1"/>
    </source>
</evidence>
<proteinExistence type="predicted"/>
<evidence type="ECO:0000256" key="2">
    <source>
        <dbReference type="ARBA" id="ARBA00022691"/>
    </source>
</evidence>
<dbReference type="PANTHER" id="PTHR43288">
    <property type="entry name" value="BIOTIN SYNTHASE-RELATED PROTEIN, RADICAL SAM SUPERFAMILY"/>
    <property type="match status" value="1"/>
</dbReference>
<dbReference type="Gene3D" id="3.20.20.70">
    <property type="entry name" value="Aldolase class I"/>
    <property type="match status" value="1"/>
</dbReference>
<keyword evidence="5" id="KW-0411">Iron-sulfur</keyword>
<name>A0AA86DYM4_SULMK</name>
<sequence length="415" mass="49013">MIPNNLATSIQMYNKIENDFINSIEQQYGLKFDKHNIYSSDRMYSPSEYINFKSSACIACEKGIDSRSDFLSLKCNKSCYFCFNPNQIDFLDNTQNIKKGQSIANHLLKENPRIQYVALTGGEPLLHKKEAINFFQRIERFNSKIHKRLYTNGELIDTFILKKLKNCNLQEIRFSIKLEDSLEKQADILEKIEEARYYIPDVIVEMPVIPKTYSHMENIITTLESIGVRGINLLEFCFPLHNEKEFIRRGFLLKYPPFQVYYNYWYSGGLAIAGSEEDSLKLLRFAKQNNFKMGIHYCSLANKHLGQIYQYNTAYPIDKWFYLSEKDYFLKSAKVYDNDIHCVEHVLRKNNLLQYNKNDDYNFLEFHPKYITLFDMVNIDIGMSYNIIEEINSNVFIKELKIEKIDQKNFILQTI</sequence>
<dbReference type="GO" id="GO:0003824">
    <property type="term" value="F:catalytic activity"/>
    <property type="evidence" value="ECO:0007669"/>
    <property type="project" value="InterPro"/>
</dbReference>
<dbReference type="Pfam" id="PF04055">
    <property type="entry name" value="Radical_SAM"/>
    <property type="match status" value="1"/>
</dbReference>
<dbReference type="SUPFAM" id="SSF102114">
    <property type="entry name" value="Radical SAM enzymes"/>
    <property type="match status" value="1"/>
</dbReference>
<feature type="domain" description="Radical SAM core" evidence="6">
    <location>
        <begin position="61"/>
        <end position="267"/>
    </location>
</feature>
<evidence type="ECO:0000256" key="1">
    <source>
        <dbReference type="ARBA" id="ARBA00001966"/>
    </source>
</evidence>
<protein>
    <submittedName>
        <fullName evidence="7">Radical SAM family protein</fullName>
    </submittedName>
</protein>
<keyword evidence="3" id="KW-0479">Metal-binding</keyword>
<dbReference type="AlphaFoldDB" id="A0AA86DYM4"/>
<keyword evidence="4" id="KW-0408">Iron</keyword>
<dbReference type="EMBL" id="CP007201">
    <property type="protein sequence ID" value="AHJ11550.1"/>
    <property type="molecule type" value="Genomic_DNA"/>
</dbReference>
<evidence type="ECO:0000256" key="4">
    <source>
        <dbReference type="ARBA" id="ARBA00023004"/>
    </source>
</evidence>
<dbReference type="InterPro" id="IPR058240">
    <property type="entry name" value="rSAM_sf"/>
</dbReference>
<dbReference type="SFLD" id="SFLDG01067">
    <property type="entry name" value="SPASM/twitch_domain_containing"/>
    <property type="match status" value="1"/>
</dbReference>